<feature type="transmembrane region" description="Helical" evidence="2">
    <location>
        <begin position="398"/>
        <end position="417"/>
    </location>
</feature>
<keyword evidence="4" id="KW-1185">Reference proteome</keyword>
<dbReference type="Proteomes" id="UP000230750">
    <property type="component" value="Unassembled WGS sequence"/>
</dbReference>
<feature type="compositionally biased region" description="Basic and acidic residues" evidence="1">
    <location>
        <begin position="142"/>
        <end position="161"/>
    </location>
</feature>
<proteinExistence type="predicted"/>
<comment type="caution">
    <text evidence="3">The sequence shown here is derived from an EMBL/GenBank/DDBJ whole genome shotgun (WGS) entry which is preliminary data.</text>
</comment>
<accession>A0A2G8JJD2</accession>
<evidence type="ECO:0000256" key="1">
    <source>
        <dbReference type="SAM" id="MobiDB-lite"/>
    </source>
</evidence>
<evidence type="ECO:0000313" key="3">
    <source>
        <dbReference type="EMBL" id="PIK35848.1"/>
    </source>
</evidence>
<sequence>MMEDISLAGVTTTESITSGGDLNVIQESAEIHQEDAISQDMMSEMSLPLPPSEYELKTSSNGIKKTDSGYSGRTVYADLKFEDFEQASKTGGLKLGPSFTDLDSLDVSCVDDDEMETKDNTSKDDDDNNATEAGNPTFHPLQRNERKETESKRRYNPRESTRNLLSEADDDDNDSEHSVVVRQPSVLIRRQPSSSGMVVFPYDPESKETLERLSVEHRSHSQLKRLINKELTKITRDADIRVQSLNGGLSYPAFLKGNMKALWHNCVLDVSGGARDMLFDDEIYMFNKNHLRFSSVVFQNLQEIISDSVQGPGRARTFGVKAPPKAPMLSGRAYLTNHRLILLSAEKQRGASVAPKGPQNSSYHLKAVNRDTLDFLSIPLYNIRGMELHASLGYSASAIYPAGIFSLVFWTVVSLCYQERAVARNGGQEIEHPTVPITVPLHLV</sequence>
<gene>
    <name evidence="3" type="ORF">BSL78_27323</name>
</gene>
<dbReference type="AlphaFoldDB" id="A0A2G8JJD2"/>
<reference evidence="3 4" key="1">
    <citation type="journal article" date="2017" name="PLoS Biol.">
        <title>The sea cucumber genome provides insights into morphological evolution and visceral regeneration.</title>
        <authorList>
            <person name="Zhang X."/>
            <person name="Sun L."/>
            <person name="Yuan J."/>
            <person name="Sun Y."/>
            <person name="Gao Y."/>
            <person name="Zhang L."/>
            <person name="Li S."/>
            <person name="Dai H."/>
            <person name="Hamel J.F."/>
            <person name="Liu C."/>
            <person name="Yu Y."/>
            <person name="Liu S."/>
            <person name="Lin W."/>
            <person name="Guo K."/>
            <person name="Jin S."/>
            <person name="Xu P."/>
            <person name="Storey K.B."/>
            <person name="Huan P."/>
            <person name="Zhang T."/>
            <person name="Zhou Y."/>
            <person name="Zhang J."/>
            <person name="Lin C."/>
            <person name="Li X."/>
            <person name="Xing L."/>
            <person name="Huo D."/>
            <person name="Sun M."/>
            <person name="Wang L."/>
            <person name="Mercier A."/>
            <person name="Li F."/>
            <person name="Yang H."/>
            <person name="Xiang J."/>
        </authorList>
    </citation>
    <scope>NUCLEOTIDE SEQUENCE [LARGE SCALE GENOMIC DNA]</scope>
    <source>
        <strain evidence="3">Shaxun</strain>
        <tissue evidence="3">Muscle</tissue>
    </source>
</reference>
<feature type="region of interest" description="Disordered" evidence="1">
    <location>
        <begin position="114"/>
        <end position="179"/>
    </location>
</feature>
<name>A0A2G8JJD2_STIJA</name>
<keyword evidence="2" id="KW-1133">Transmembrane helix</keyword>
<evidence type="ECO:0000313" key="4">
    <source>
        <dbReference type="Proteomes" id="UP000230750"/>
    </source>
</evidence>
<organism evidence="3 4">
    <name type="scientific">Stichopus japonicus</name>
    <name type="common">Sea cucumber</name>
    <dbReference type="NCBI Taxonomy" id="307972"/>
    <lineage>
        <taxon>Eukaryota</taxon>
        <taxon>Metazoa</taxon>
        <taxon>Echinodermata</taxon>
        <taxon>Eleutherozoa</taxon>
        <taxon>Echinozoa</taxon>
        <taxon>Holothuroidea</taxon>
        <taxon>Aspidochirotacea</taxon>
        <taxon>Aspidochirotida</taxon>
        <taxon>Stichopodidae</taxon>
        <taxon>Apostichopus</taxon>
    </lineage>
</organism>
<keyword evidence="2" id="KW-0472">Membrane</keyword>
<dbReference type="OrthoDB" id="5963802at2759"/>
<dbReference type="EMBL" id="MRZV01001800">
    <property type="protein sequence ID" value="PIK35848.1"/>
    <property type="molecule type" value="Genomic_DNA"/>
</dbReference>
<keyword evidence="2" id="KW-0812">Transmembrane</keyword>
<protein>
    <submittedName>
        <fullName evidence="3">Uncharacterized protein</fullName>
    </submittedName>
</protein>
<evidence type="ECO:0000256" key="2">
    <source>
        <dbReference type="SAM" id="Phobius"/>
    </source>
</evidence>